<dbReference type="Pfam" id="PF18085">
    <property type="entry name" value="Mak_N_cap"/>
    <property type="match status" value="1"/>
</dbReference>
<dbReference type="InterPro" id="IPR012811">
    <property type="entry name" value="TreS_maltokin_C_dom"/>
</dbReference>
<dbReference type="NCBIfam" id="TIGR02457">
    <property type="entry name" value="TreS_Cterm"/>
    <property type="match status" value="1"/>
</dbReference>
<keyword evidence="3" id="KW-0067">ATP-binding</keyword>
<organism evidence="5 6">
    <name type="scientific">Adineta steineri</name>
    <dbReference type="NCBI Taxonomy" id="433720"/>
    <lineage>
        <taxon>Eukaryota</taxon>
        <taxon>Metazoa</taxon>
        <taxon>Spiralia</taxon>
        <taxon>Gnathifera</taxon>
        <taxon>Rotifera</taxon>
        <taxon>Eurotatoria</taxon>
        <taxon>Bdelloidea</taxon>
        <taxon>Adinetida</taxon>
        <taxon>Adinetidae</taxon>
        <taxon>Adineta</taxon>
    </lineage>
</organism>
<keyword evidence="1" id="KW-0808">Transferase</keyword>
<feature type="domain" description="Maltokinase N-terminal cap" evidence="4">
    <location>
        <begin position="40"/>
        <end position="132"/>
    </location>
</feature>
<comment type="caution">
    <text evidence="5">The sequence shown here is derived from an EMBL/GenBank/DDBJ whole genome shotgun (WGS) entry which is preliminary data.</text>
</comment>
<dbReference type="Gene3D" id="3.90.1200.10">
    <property type="match status" value="1"/>
</dbReference>
<dbReference type="AlphaFoldDB" id="A0A813Q5P8"/>
<dbReference type="EMBL" id="CAJNOE010000027">
    <property type="protein sequence ID" value="CAF0762430.1"/>
    <property type="molecule type" value="Genomic_DNA"/>
</dbReference>
<dbReference type="Proteomes" id="UP000663860">
    <property type="component" value="Unassembled WGS sequence"/>
</dbReference>
<dbReference type="InterPro" id="IPR040999">
    <property type="entry name" value="Mak_N_cap"/>
</dbReference>
<evidence type="ECO:0000313" key="5">
    <source>
        <dbReference type="EMBL" id="CAF0762430.1"/>
    </source>
</evidence>
<sequence>MDSQVDNNQQLTLIKLQQWNDIVEDKEIKGKLQNEILPNYVTKMRWFGGKGHALKSIQIIDYVILPFTDLDSAYHLLLEISYHDGSPDIYHLPIAYSPIDVSSELQKNYSQSIISLINIDNKEGLLYDALYDRRSQQVLATNLANNCTIKQKSGELVFTSTPNLKRYVHEQLNSTSKILITEESNTSIIYDQDFFLKIYRNVDRSINSDVEINQFLNNETTFRHIPKYVGSIQRQFGKEKIVLGMIQEYISCISDGWIYTLERLDDFSLNILSHTDITSINKELRGSLTNPLDYEEIPEDLKKLFDKTTSKLISLLGHRTGQMHQALSSNNELSSFYPEKYSVDDQHSLFSSIHSLIETVFQNLKENLQKLPEDVQEEAKEILSMKNELIRILERISSREINVTKTRIHGDYHLAQVLFTGDNFLIVDFEGEPAIHFTERRAKHSPLKDVAGMIHSFHYAAYRSLFLNPQRKSEDINILLPFIQLWFHYISGFFIKSYLDTTKDAPFIPNNKQDIQILLETFLLQKAVYELNYELNYRLDWIIVPLKGIKSIIEQNRLGQIC</sequence>
<accession>A0A813Q5P8</accession>
<dbReference type="SUPFAM" id="SSF56112">
    <property type="entry name" value="Protein kinase-like (PK-like)"/>
    <property type="match status" value="1"/>
</dbReference>
<gene>
    <name evidence="5" type="ORF">IZO911_LOCUS4798</name>
</gene>
<evidence type="ECO:0000256" key="2">
    <source>
        <dbReference type="ARBA" id="ARBA00022741"/>
    </source>
</evidence>
<dbReference type="GO" id="GO:0005524">
    <property type="term" value="F:ATP binding"/>
    <property type="evidence" value="ECO:0007669"/>
    <property type="project" value="UniProtKB-KW"/>
</dbReference>
<evidence type="ECO:0000256" key="1">
    <source>
        <dbReference type="ARBA" id="ARBA00022679"/>
    </source>
</evidence>
<evidence type="ECO:0000256" key="3">
    <source>
        <dbReference type="ARBA" id="ARBA00022840"/>
    </source>
</evidence>
<proteinExistence type="predicted"/>
<name>A0A813Q5P8_9BILA</name>
<dbReference type="InterPro" id="IPR011009">
    <property type="entry name" value="Kinase-like_dom_sf"/>
</dbReference>
<evidence type="ECO:0000259" key="4">
    <source>
        <dbReference type="Pfam" id="PF18085"/>
    </source>
</evidence>
<evidence type="ECO:0000313" key="6">
    <source>
        <dbReference type="Proteomes" id="UP000663860"/>
    </source>
</evidence>
<keyword evidence="2" id="KW-0547">Nucleotide-binding</keyword>
<dbReference type="GO" id="GO:0016740">
    <property type="term" value="F:transferase activity"/>
    <property type="evidence" value="ECO:0007669"/>
    <property type="project" value="UniProtKB-KW"/>
</dbReference>
<reference evidence="5" key="1">
    <citation type="submission" date="2021-02" db="EMBL/GenBank/DDBJ databases">
        <authorList>
            <person name="Nowell W R."/>
        </authorList>
    </citation>
    <scope>NUCLEOTIDE SEQUENCE</scope>
</reference>
<protein>
    <recommendedName>
        <fullName evidence="4">Maltokinase N-terminal cap domain-containing protein</fullName>
    </recommendedName>
</protein>